<name>A0ABV8FVF9_9ACTN</name>
<evidence type="ECO:0000256" key="1">
    <source>
        <dbReference type="SAM" id="Phobius"/>
    </source>
</evidence>
<gene>
    <name evidence="2" type="ORF">ACFOVU_22285</name>
</gene>
<keyword evidence="1" id="KW-0472">Membrane</keyword>
<sequence>MDIETRTPERARHRNARLSAVTVALWAVVVALAVFSLVVI</sequence>
<evidence type="ECO:0000313" key="2">
    <source>
        <dbReference type="EMBL" id="MFC3998670.1"/>
    </source>
</evidence>
<feature type="transmembrane region" description="Helical" evidence="1">
    <location>
        <begin position="20"/>
        <end position="39"/>
    </location>
</feature>
<keyword evidence="3" id="KW-1185">Reference proteome</keyword>
<organism evidence="2 3">
    <name type="scientific">Nocardiopsis sediminis</name>
    <dbReference type="NCBI Taxonomy" id="1778267"/>
    <lineage>
        <taxon>Bacteria</taxon>
        <taxon>Bacillati</taxon>
        <taxon>Actinomycetota</taxon>
        <taxon>Actinomycetes</taxon>
        <taxon>Streptosporangiales</taxon>
        <taxon>Nocardiopsidaceae</taxon>
        <taxon>Nocardiopsis</taxon>
    </lineage>
</organism>
<accession>A0ABV8FVF9</accession>
<protein>
    <submittedName>
        <fullName evidence="2">Uncharacterized protein</fullName>
    </submittedName>
</protein>
<evidence type="ECO:0000313" key="3">
    <source>
        <dbReference type="Proteomes" id="UP001595847"/>
    </source>
</evidence>
<keyword evidence="1" id="KW-0812">Transmembrane</keyword>
<comment type="caution">
    <text evidence="2">The sequence shown here is derived from an EMBL/GenBank/DDBJ whole genome shotgun (WGS) entry which is preliminary data.</text>
</comment>
<dbReference type="RefSeq" id="WP_378536693.1">
    <property type="nucleotide sequence ID" value="NZ_JBHSBH010000014.1"/>
</dbReference>
<keyword evidence="1" id="KW-1133">Transmembrane helix</keyword>
<proteinExistence type="predicted"/>
<dbReference type="Proteomes" id="UP001595847">
    <property type="component" value="Unassembled WGS sequence"/>
</dbReference>
<dbReference type="EMBL" id="JBHSBH010000014">
    <property type="protein sequence ID" value="MFC3998670.1"/>
    <property type="molecule type" value="Genomic_DNA"/>
</dbReference>
<reference evidence="3" key="1">
    <citation type="journal article" date="2019" name="Int. J. Syst. Evol. Microbiol.">
        <title>The Global Catalogue of Microorganisms (GCM) 10K type strain sequencing project: providing services to taxonomists for standard genome sequencing and annotation.</title>
        <authorList>
            <consortium name="The Broad Institute Genomics Platform"/>
            <consortium name="The Broad Institute Genome Sequencing Center for Infectious Disease"/>
            <person name="Wu L."/>
            <person name="Ma J."/>
        </authorList>
    </citation>
    <scope>NUCLEOTIDE SEQUENCE [LARGE SCALE GENOMIC DNA]</scope>
    <source>
        <strain evidence="3">TBRC 1826</strain>
    </source>
</reference>